<evidence type="ECO:0000313" key="3">
    <source>
        <dbReference type="Proteomes" id="UP000021053"/>
    </source>
</evidence>
<dbReference type="Gene3D" id="3.30.450.20">
    <property type="entry name" value="PAS domain"/>
    <property type="match status" value="1"/>
</dbReference>
<feature type="domain" description="PAS" evidence="1">
    <location>
        <begin position="31"/>
        <end position="82"/>
    </location>
</feature>
<protein>
    <submittedName>
        <fullName evidence="2">PAS domain S-box</fullName>
    </submittedName>
</protein>
<dbReference type="SUPFAM" id="SSF55785">
    <property type="entry name" value="PYP-like sensor domain (PAS domain)"/>
    <property type="match status" value="1"/>
</dbReference>
<gene>
    <name evidence="2" type="ORF">CryarDRAFT_1870</name>
</gene>
<dbReference type="Proteomes" id="UP000021053">
    <property type="component" value="Unassembled WGS sequence"/>
</dbReference>
<dbReference type="HOGENOM" id="CLU_097884_0_1_11"/>
<keyword evidence="3" id="KW-1185">Reference proteome</keyword>
<dbReference type="Pfam" id="PF00989">
    <property type="entry name" value="PAS"/>
    <property type="match status" value="1"/>
</dbReference>
<dbReference type="InterPro" id="IPR000014">
    <property type="entry name" value="PAS"/>
</dbReference>
<evidence type="ECO:0000313" key="2">
    <source>
        <dbReference type="EMBL" id="EXG80780.1"/>
    </source>
</evidence>
<reference evidence="2 3" key="1">
    <citation type="submission" date="2013-07" db="EMBL/GenBank/DDBJ databases">
        <authorList>
            <consortium name="DOE Joint Genome Institute"/>
            <person name="Eisen J."/>
            <person name="Huntemann M."/>
            <person name="Han J."/>
            <person name="Chen A."/>
            <person name="Kyrpides N."/>
            <person name="Mavromatis K."/>
            <person name="Markowitz V."/>
            <person name="Palaniappan K."/>
            <person name="Ivanova N."/>
            <person name="Schaumberg A."/>
            <person name="Pati A."/>
            <person name="Liolios K."/>
            <person name="Nordberg H.P."/>
            <person name="Cantor M.N."/>
            <person name="Hua S.X."/>
            <person name="Woyke T."/>
        </authorList>
    </citation>
    <scope>NUCLEOTIDE SEQUENCE [LARGE SCALE GENOMIC DNA]</scope>
    <source>
        <strain evidence="2 3">DSM 44712</strain>
    </source>
</reference>
<dbReference type="PROSITE" id="PS50112">
    <property type="entry name" value="PAS"/>
    <property type="match status" value="1"/>
</dbReference>
<evidence type="ECO:0000259" key="1">
    <source>
        <dbReference type="PROSITE" id="PS50112"/>
    </source>
</evidence>
<dbReference type="InterPro" id="IPR013767">
    <property type="entry name" value="PAS_fold"/>
</dbReference>
<accession>A0A010YKP9</accession>
<dbReference type="CDD" id="cd00130">
    <property type="entry name" value="PAS"/>
    <property type="match status" value="1"/>
</dbReference>
<proteinExistence type="predicted"/>
<dbReference type="InterPro" id="IPR035965">
    <property type="entry name" value="PAS-like_dom_sf"/>
</dbReference>
<sequence>MAVAERTRKAVVPSGVERTMAEDELIVSKTDARGIMTYVNDVFLRVSAYPESEVLGQPHNMIRHPDMPRCVFKLLWDTIKSGQEIFAYVVNLAGDGAHYWVLAHVTPSFGPGGQIIGYHSNRRTPDRAGMDVIRPLYGQLAAEERRHAKSSDALAASAAMLARKAEEHGGYERFVWSLESARAGAR</sequence>
<dbReference type="OrthoDB" id="266313at2"/>
<dbReference type="EMBL" id="JFBT01000001">
    <property type="protein sequence ID" value="EXG80780.1"/>
    <property type="molecule type" value="Genomic_DNA"/>
</dbReference>
<dbReference type="GO" id="GO:0006355">
    <property type="term" value="P:regulation of DNA-templated transcription"/>
    <property type="evidence" value="ECO:0007669"/>
    <property type="project" value="InterPro"/>
</dbReference>
<dbReference type="NCBIfam" id="TIGR00229">
    <property type="entry name" value="sensory_box"/>
    <property type="match status" value="1"/>
</dbReference>
<dbReference type="AlphaFoldDB" id="A0A010YKP9"/>
<name>A0A010YKP9_9ACTN</name>
<comment type="caution">
    <text evidence="2">The sequence shown here is derived from an EMBL/GenBank/DDBJ whole genome shotgun (WGS) entry which is preliminary data.</text>
</comment>
<organism evidence="2 3">
    <name type="scientific">Cryptosporangium arvum DSM 44712</name>
    <dbReference type="NCBI Taxonomy" id="927661"/>
    <lineage>
        <taxon>Bacteria</taxon>
        <taxon>Bacillati</taxon>
        <taxon>Actinomycetota</taxon>
        <taxon>Actinomycetes</taxon>
        <taxon>Cryptosporangiales</taxon>
        <taxon>Cryptosporangiaceae</taxon>
        <taxon>Cryptosporangium</taxon>
    </lineage>
</organism>
<dbReference type="PATRIC" id="fig|927661.3.peg.1837"/>